<dbReference type="PROSITE" id="PS01095">
    <property type="entry name" value="GH18_1"/>
    <property type="match status" value="1"/>
</dbReference>
<dbReference type="PANTHER" id="PTHR11177:SF317">
    <property type="entry name" value="CHITINASE 12-RELATED"/>
    <property type="match status" value="1"/>
</dbReference>
<feature type="compositionally biased region" description="Low complexity" evidence="9">
    <location>
        <begin position="166"/>
        <end position="250"/>
    </location>
</feature>
<dbReference type="Pfam" id="PF02018">
    <property type="entry name" value="CBM_4_9"/>
    <property type="match status" value="1"/>
</dbReference>
<dbReference type="Proteomes" id="UP000676325">
    <property type="component" value="Unassembled WGS sequence"/>
</dbReference>
<evidence type="ECO:0000256" key="7">
    <source>
        <dbReference type="ARBA" id="ARBA00023326"/>
    </source>
</evidence>
<dbReference type="SUPFAM" id="SSF51445">
    <property type="entry name" value="(Trans)glycosidases"/>
    <property type="match status" value="1"/>
</dbReference>
<name>A0A941EG85_9ACTN</name>
<evidence type="ECO:0000259" key="11">
    <source>
        <dbReference type="PROSITE" id="PS50853"/>
    </source>
</evidence>
<evidence type="ECO:0000256" key="5">
    <source>
        <dbReference type="ARBA" id="ARBA00023024"/>
    </source>
</evidence>
<dbReference type="Gene3D" id="3.20.20.80">
    <property type="entry name" value="Glycosidases"/>
    <property type="match status" value="1"/>
</dbReference>
<dbReference type="InterPro" id="IPR003305">
    <property type="entry name" value="CenC_carb-bd"/>
</dbReference>
<feature type="signal peptide" evidence="10">
    <location>
        <begin position="1"/>
        <end position="33"/>
    </location>
</feature>
<dbReference type="Gene3D" id="2.60.40.10">
    <property type="entry name" value="Immunoglobulins"/>
    <property type="match status" value="1"/>
</dbReference>
<dbReference type="CDD" id="cd06548">
    <property type="entry name" value="GH18_chitinase"/>
    <property type="match status" value="1"/>
</dbReference>
<proteinExistence type="inferred from homology"/>
<sequence length="792" mass="80421">MRIRERRRAAAAVAATCALVAAGLTVLTASAQADATNLLSNPGFEAGSLTGWTCDAGTGSIVTSPVHSGTYALAGAATNSDDAQCTQTVTVQPSTSYTLSGYFEGAYVYLGVTGGTNSWTPSATSWQQLTTTFTTTSSQTSIQIYTHGWYAQGTYYADDLSLTGPAGSGSTASASASASPSASSSASASASPSTSASASSSPTASSSSTASSSPTASATPSATATSASASPTATATGTSTAPGSGTPPTGDGLVTTPTGLKVTGSTSNTITLSWTGSTDNSQTGDVPAYYVYEGGSVVATSMGTSVTVSSLEASTSYTFTVSGYDVGGHQSATSSSVTATTSAAPATTPPVKSAYFDQWGIYGNSYYPSTLANSGAASKLTTIDYAFENISDAAPYECFESIKAADTNESDASAGDGAGDAFADYQKEYSSGTSVDGSSDVYSQPIKGNFNQLRELKAKYPNIKIMVSIGGWTYSKYFSDAAATAASRQAFVSSCIDMFIKGNLTTGISGDPSGGTASAAGLFDGIDIDWEYPASSGGHTGNIYSSADTANFTALLAEFRGELDAYGATIGKHYELTATLPAGQDKISLIQTDKIGQYLDYGSLMAYDMHGSWETTGPTNFQDPMTQAANDPSTPVAPGTLDYSVQTAVTAYTTGLSAYAIPGGFPASKLVLGVPFYWRGWTGVSAGSDYGLYQAATGASAAFGTSATAGTAFYKELEAAGLTGDEHWDGTTDAAWIYNPSTNSFYTGDTTQSITTKASYITANGLGGMFAYSLEGDDSSGTLINALGNSLS</sequence>
<keyword evidence="10" id="KW-0732">Signal</keyword>
<feature type="compositionally biased region" description="Polar residues" evidence="9">
    <location>
        <begin position="255"/>
        <end position="284"/>
    </location>
</feature>
<dbReference type="InterPro" id="IPR008979">
    <property type="entry name" value="Galactose-bd-like_sf"/>
</dbReference>
<feature type="region of interest" description="Disordered" evidence="9">
    <location>
        <begin position="166"/>
        <end position="284"/>
    </location>
</feature>
<evidence type="ECO:0000256" key="8">
    <source>
        <dbReference type="RuleBase" id="RU000489"/>
    </source>
</evidence>
<keyword evidence="4 8" id="KW-0378">Hydrolase</keyword>
<dbReference type="InterPro" id="IPR029070">
    <property type="entry name" value="Chitinase_insertion_sf"/>
</dbReference>
<dbReference type="Pfam" id="PF00041">
    <property type="entry name" value="fn3"/>
    <property type="match status" value="1"/>
</dbReference>
<gene>
    <name evidence="13" type="ORF">KDK95_12375</name>
</gene>
<comment type="catalytic activity">
    <reaction evidence="1">
        <text>Random endo-hydrolysis of N-acetyl-beta-D-glucosaminide (1-&gt;4)-beta-linkages in chitin and chitodextrins.</text>
        <dbReference type="EC" id="3.2.1.14"/>
    </reaction>
</comment>
<dbReference type="AlphaFoldDB" id="A0A941EG85"/>
<keyword evidence="7" id="KW-0624">Polysaccharide degradation</keyword>
<dbReference type="RefSeq" id="WP_212518250.1">
    <property type="nucleotide sequence ID" value="NZ_JAGSOH010000028.1"/>
</dbReference>
<dbReference type="InterPro" id="IPR011583">
    <property type="entry name" value="Chitinase_II/V-like_cat"/>
</dbReference>
<dbReference type="EC" id="3.2.1.14" evidence="3"/>
<dbReference type="CDD" id="cd00063">
    <property type="entry name" value="FN3"/>
    <property type="match status" value="1"/>
</dbReference>
<dbReference type="InterPro" id="IPR001223">
    <property type="entry name" value="Glyco_hydro18_cat"/>
</dbReference>
<dbReference type="GO" id="GO:0006032">
    <property type="term" value="P:chitin catabolic process"/>
    <property type="evidence" value="ECO:0007669"/>
    <property type="project" value="UniProtKB-KW"/>
</dbReference>
<evidence type="ECO:0000256" key="4">
    <source>
        <dbReference type="ARBA" id="ARBA00022801"/>
    </source>
</evidence>
<dbReference type="Pfam" id="PF00704">
    <property type="entry name" value="Glyco_hydro_18"/>
    <property type="match status" value="1"/>
</dbReference>
<dbReference type="InterPro" id="IPR017853">
    <property type="entry name" value="GH"/>
</dbReference>
<dbReference type="PANTHER" id="PTHR11177">
    <property type="entry name" value="CHITINASE"/>
    <property type="match status" value="1"/>
</dbReference>
<organism evidence="13 14">
    <name type="scientific">Actinospica acidithermotolerans</name>
    <dbReference type="NCBI Taxonomy" id="2828514"/>
    <lineage>
        <taxon>Bacteria</taxon>
        <taxon>Bacillati</taxon>
        <taxon>Actinomycetota</taxon>
        <taxon>Actinomycetes</taxon>
        <taxon>Catenulisporales</taxon>
        <taxon>Actinospicaceae</taxon>
        <taxon>Actinospica</taxon>
    </lineage>
</organism>
<dbReference type="Gene3D" id="2.60.120.260">
    <property type="entry name" value="Galactose-binding domain-like"/>
    <property type="match status" value="1"/>
</dbReference>
<dbReference type="InterPro" id="IPR036116">
    <property type="entry name" value="FN3_sf"/>
</dbReference>
<feature type="domain" description="GH18" evidence="12">
    <location>
        <begin position="350"/>
        <end position="792"/>
    </location>
</feature>
<dbReference type="SUPFAM" id="SSF49265">
    <property type="entry name" value="Fibronectin type III"/>
    <property type="match status" value="1"/>
</dbReference>
<comment type="similarity">
    <text evidence="2">Belongs to the glycosyl hydrolase 18 family. Chitinase class II subfamily.</text>
</comment>
<dbReference type="SUPFAM" id="SSF49785">
    <property type="entry name" value="Galactose-binding domain-like"/>
    <property type="match status" value="1"/>
</dbReference>
<reference evidence="13" key="1">
    <citation type="submission" date="2021-04" db="EMBL/GenBank/DDBJ databases">
        <title>Genome based classification of Actinospica acidithermotolerans sp. nov., an actinobacterium isolated from an Indonesian hot spring.</title>
        <authorList>
            <person name="Kusuma A.B."/>
            <person name="Putra K.E."/>
            <person name="Nafisah S."/>
            <person name="Loh J."/>
            <person name="Nouioui I."/>
            <person name="Goodfellow M."/>
        </authorList>
    </citation>
    <scope>NUCLEOTIDE SEQUENCE</scope>
    <source>
        <strain evidence="13">MGRD01-02</strain>
    </source>
</reference>
<evidence type="ECO:0000256" key="1">
    <source>
        <dbReference type="ARBA" id="ARBA00000822"/>
    </source>
</evidence>
<evidence type="ECO:0000259" key="12">
    <source>
        <dbReference type="PROSITE" id="PS51910"/>
    </source>
</evidence>
<dbReference type="Gene3D" id="3.10.50.10">
    <property type="match status" value="1"/>
</dbReference>
<evidence type="ECO:0000313" key="13">
    <source>
        <dbReference type="EMBL" id="MBR7827104.1"/>
    </source>
</evidence>
<evidence type="ECO:0000313" key="14">
    <source>
        <dbReference type="Proteomes" id="UP000676325"/>
    </source>
</evidence>
<dbReference type="GO" id="GO:0000272">
    <property type="term" value="P:polysaccharide catabolic process"/>
    <property type="evidence" value="ECO:0007669"/>
    <property type="project" value="UniProtKB-KW"/>
</dbReference>
<dbReference type="SUPFAM" id="SSF54556">
    <property type="entry name" value="Chitinase insertion domain"/>
    <property type="match status" value="1"/>
</dbReference>
<keyword evidence="5" id="KW-0146">Chitin degradation</keyword>
<keyword evidence="6 8" id="KW-0326">Glycosidase</keyword>
<dbReference type="EMBL" id="JAGSOH010000028">
    <property type="protein sequence ID" value="MBR7827104.1"/>
    <property type="molecule type" value="Genomic_DNA"/>
</dbReference>
<dbReference type="PROSITE" id="PS50853">
    <property type="entry name" value="FN3"/>
    <property type="match status" value="1"/>
</dbReference>
<evidence type="ECO:0000256" key="10">
    <source>
        <dbReference type="SAM" id="SignalP"/>
    </source>
</evidence>
<keyword evidence="14" id="KW-1185">Reference proteome</keyword>
<keyword evidence="7" id="KW-0119">Carbohydrate metabolism</keyword>
<dbReference type="GO" id="GO:0008061">
    <property type="term" value="F:chitin binding"/>
    <property type="evidence" value="ECO:0007669"/>
    <property type="project" value="InterPro"/>
</dbReference>
<dbReference type="PROSITE" id="PS51910">
    <property type="entry name" value="GH18_2"/>
    <property type="match status" value="1"/>
</dbReference>
<evidence type="ECO:0000256" key="9">
    <source>
        <dbReference type="SAM" id="MobiDB-lite"/>
    </source>
</evidence>
<comment type="caution">
    <text evidence="13">The sequence shown here is derived from an EMBL/GenBank/DDBJ whole genome shotgun (WGS) entry which is preliminary data.</text>
</comment>
<accession>A0A941EG85</accession>
<dbReference type="GO" id="GO:0008843">
    <property type="term" value="F:endochitinase activity"/>
    <property type="evidence" value="ECO:0007669"/>
    <property type="project" value="UniProtKB-EC"/>
</dbReference>
<evidence type="ECO:0000256" key="6">
    <source>
        <dbReference type="ARBA" id="ARBA00023295"/>
    </source>
</evidence>
<dbReference type="InterPro" id="IPR013783">
    <property type="entry name" value="Ig-like_fold"/>
</dbReference>
<dbReference type="SMART" id="SM00636">
    <property type="entry name" value="Glyco_18"/>
    <property type="match status" value="1"/>
</dbReference>
<dbReference type="InterPro" id="IPR050314">
    <property type="entry name" value="Glycosyl_Hydrlase_18"/>
</dbReference>
<feature type="domain" description="Fibronectin type-III" evidence="11">
    <location>
        <begin position="256"/>
        <end position="344"/>
    </location>
</feature>
<evidence type="ECO:0000256" key="3">
    <source>
        <dbReference type="ARBA" id="ARBA00012729"/>
    </source>
</evidence>
<feature type="chain" id="PRO_5038446081" description="chitinase" evidence="10">
    <location>
        <begin position="34"/>
        <end position="792"/>
    </location>
</feature>
<dbReference type="SMART" id="SM00060">
    <property type="entry name" value="FN3"/>
    <property type="match status" value="1"/>
</dbReference>
<evidence type="ECO:0000256" key="2">
    <source>
        <dbReference type="ARBA" id="ARBA00009121"/>
    </source>
</evidence>
<dbReference type="InterPro" id="IPR001579">
    <property type="entry name" value="Glyco_hydro_18_chit_AS"/>
</dbReference>
<protein>
    <recommendedName>
        <fullName evidence="3">chitinase</fullName>
        <ecNumber evidence="3">3.2.1.14</ecNumber>
    </recommendedName>
</protein>
<dbReference type="InterPro" id="IPR003961">
    <property type="entry name" value="FN3_dom"/>
</dbReference>